<organism evidence="3 4">
    <name type="scientific">Sorangium cellulosum</name>
    <name type="common">Polyangium cellulosum</name>
    <dbReference type="NCBI Taxonomy" id="56"/>
    <lineage>
        <taxon>Bacteria</taxon>
        <taxon>Pseudomonadati</taxon>
        <taxon>Myxococcota</taxon>
        <taxon>Polyangia</taxon>
        <taxon>Polyangiales</taxon>
        <taxon>Polyangiaceae</taxon>
        <taxon>Sorangium</taxon>
    </lineage>
</organism>
<feature type="compositionally biased region" description="Low complexity" evidence="1">
    <location>
        <begin position="50"/>
        <end position="71"/>
    </location>
</feature>
<feature type="region of interest" description="Disordered" evidence="1">
    <location>
        <begin position="31"/>
        <end position="87"/>
    </location>
</feature>
<evidence type="ECO:0000313" key="3">
    <source>
        <dbReference type="EMBL" id="KYF82243.1"/>
    </source>
</evidence>
<keyword evidence="2" id="KW-0732">Signal</keyword>
<sequence>MFILFRACAGWIVLAATAASVGLAGCKGGVRDDDGSSSGPEPTDFISGNPAAPRGDAPATDGPGDPGPDSEGIGGGPDAPPVPPRGGAIAERALRDADIVQERDGKLYAISRYSGLSVIDASRDGLRVLGTRRMSGTPVAMYLRDGVIYALFSGWPHVVPDAQPGASHHEFTSRIEALDVSDPAEIQPVGSFDLPGKLTEARLAGDVLYAVTYEQGSCFGCAAAPNTTVTSLAVGDPAELAVIDQRRLIESAPSGYWGWPSVSVSDDRVYIASAAWAGGEEEGRATIQVVDISDPEGALVEGARVEVTGEIAGPWQVDEHDGVLRFVSLPAPWQPGAKPGIHTFSIVSSQDIAPLGATELNLPPVVELRSVHFDGDRAYAIAPQPITPVLTIDLSDPAHPAQVGGIAVPGTVYHVEPRGDRLFALGADHAAGERPLHVSLFDVSDLANPTLLERVPFGGRGARIAEERDSIHEALAFFDGLGTLAVPYHETGFEAECSTLTTGIQLVDFTRDTLAKRGAAATRAQTRRVLASAERLVAVSDLGVEAFGIEDRGAPAKVAGVALATLASSTVAVGDIVVRIGADTDTGGGAWLEISSAASPGLPEPIARLDHSALFADVPACHDEFGNALLFAHGQHVYVLSPTAGFAQTHLAIVDVGDPAAPRVVAQRDLPFSPGALYYTDRLGAVVSAGSPVVQAGSTLVIRRASDDGYYHDESARPPHEAWLELLDLSDPLNPRHSSVELPEGAGHAGLQIDGTTVLVSRWVPLPDDPSRARFYLDRVDVADPSSPVVRASVNVPGSLLAFDGASRRLLTMDYENVETPATGREACARAFASNAAFTPEVAGDDTGPGVCRGTRRALKLVDLGDTSAQLRDERPVGDTVAVVQALAGEDRAFLSVEDRSVEDRSVEDGAPGAMPAILVAGGLQEGSLKTATQELAGYSQGSGPLLLADGARLVVINNDYPALSVLDATDLTALSFEKKGELSAYVYHVTLSGDRALCSSGRYGLEAVDVGP</sequence>
<dbReference type="InterPro" id="IPR019198">
    <property type="entry name" value="Beta_propeller_containing"/>
</dbReference>
<feature type="signal peptide" evidence="2">
    <location>
        <begin position="1"/>
        <end position="18"/>
    </location>
</feature>
<feature type="chain" id="PRO_5007568329" description="Secreted protein" evidence="2">
    <location>
        <begin position="19"/>
        <end position="1013"/>
    </location>
</feature>
<dbReference type="Pfam" id="PF09826">
    <property type="entry name" value="Beta_propel"/>
    <property type="match status" value="1"/>
</dbReference>
<gene>
    <name evidence="3" type="ORF">BE17_14240</name>
</gene>
<comment type="caution">
    <text evidence="3">The sequence shown here is derived from an EMBL/GenBank/DDBJ whole genome shotgun (WGS) entry which is preliminary data.</text>
</comment>
<accession>A0A150RQ10</accession>
<proteinExistence type="predicted"/>
<evidence type="ECO:0000313" key="4">
    <source>
        <dbReference type="Proteomes" id="UP000075635"/>
    </source>
</evidence>
<protein>
    <recommendedName>
        <fullName evidence="5">Secreted protein</fullName>
    </recommendedName>
</protein>
<name>A0A150RQ10_SORCE</name>
<dbReference type="PROSITE" id="PS51257">
    <property type="entry name" value="PROKAR_LIPOPROTEIN"/>
    <property type="match status" value="1"/>
</dbReference>
<dbReference type="Proteomes" id="UP000075635">
    <property type="component" value="Unassembled WGS sequence"/>
</dbReference>
<dbReference type="AlphaFoldDB" id="A0A150RQ10"/>
<dbReference type="EMBL" id="JEMB01002286">
    <property type="protein sequence ID" value="KYF82243.1"/>
    <property type="molecule type" value="Genomic_DNA"/>
</dbReference>
<evidence type="ECO:0008006" key="5">
    <source>
        <dbReference type="Google" id="ProtNLM"/>
    </source>
</evidence>
<reference evidence="3 4" key="1">
    <citation type="submission" date="2014-02" db="EMBL/GenBank/DDBJ databases">
        <title>The small core and large imbalanced accessory genome model reveals a collaborative survival strategy of Sorangium cellulosum strains in nature.</title>
        <authorList>
            <person name="Han K."/>
            <person name="Peng R."/>
            <person name="Blom J."/>
            <person name="Li Y.-Z."/>
        </authorList>
    </citation>
    <scope>NUCLEOTIDE SEQUENCE [LARGE SCALE GENOMIC DNA]</scope>
    <source>
        <strain evidence="3 4">So0011-07</strain>
    </source>
</reference>
<evidence type="ECO:0000256" key="1">
    <source>
        <dbReference type="SAM" id="MobiDB-lite"/>
    </source>
</evidence>
<evidence type="ECO:0000256" key="2">
    <source>
        <dbReference type="SAM" id="SignalP"/>
    </source>
</evidence>